<evidence type="ECO:0000313" key="3">
    <source>
        <dbReference type="Proteomes" id="UP001597112"/>
    </source>
</evidence>
<gene>
    <name evidence="2" type="ORF">ACFQ21_17380</name>
</gene>
<name>A0ABW3K557_9BACT</name>
<keyword evidence="3" id="KW-1185">Reference proteome</keyword>
<reference evidence="3" key="1">
    <citation type="journal article" date="2019" name="Int. J. Syst. Evol. Microbiol.">
        <title>The Global Catalogue of Microorganisms (GCM) 10K type strain sequencing project: providing services to taxonomists for standard genome sequencing and annotation.</title>
        <authorList>
            <consortium name="The Broad Institute Genomics Platform"/>
            <consortium name="The Broad Institute Genome Sequencing Center for Infectious Disease"/>
            <person name="Wu L."/>
            <person name="Ma J."/>
        </authorList>
    </citation>
    <scope>NUCLEOTIDE SEQUENCE [LARGE SCALE GENOMIC DNA]</scope>
    <source>
        <strain evidence="3">CCUG 58938</strain>
    </source>
</reference>
<feature type="region of interest" description="Disordered" evidence="1">
    <location>
        <begin position="1"/>
        <end position="44"/>
    </location>
</feature>
<proteinExistence type="predicted"/>
<sequence length="44" mass="4960">MKSTFGKHPILSQQGQRVRNSHGPPMPASIMLRHFPSSPKFKTN</sequence>
<dbReference type="Proteomes" id="UP001597112">
    <property type="component" value="Unassembled WGS sequence"/>
</dbReference>
<comment type="caution">
    <text evidence="2">The sequence shown here is derived from an EMBL/GenBank/DDBJ whole genome shotgun (WGS) entry which is preliminary data.</text>
</comment>
<organism evidence="2 3">
    <name type="scientific">Ohtaekwangia kribbensis</name>
    <dbReference type="NCBI Taxonomy" id="688913"/>
    <lineage>
        <taxon>Bacteria</taxon>
        <taxon>Pseudomonadati</taxon>
        <taxon>Bacteroidota</taxon>
        <taxon>Cytophagia</taxon>
        <taxon>Cytophagales</taxon>
        <taxon>Fulvivirgaceae</taxon>
        <taxon>Ohtaekwangia</taxon>
    </lineage>
</organism>
<dbReference type="RefSeq" id="WP_377580553.1">
    <property type="nucleotide sequence ID" value="NZ_JBHTKA010000007.1"/>
</dbReference>
<protein>
    <submittedName>
        <fullName evidence="2">Uncharacterized protein</fullName>
    </submittedName>
</protein>
<dbReference type="EMBL" id="JBHTKA010000007">
    <property type="protein sequence ID" value="MFD1001103.1"/>
    <property type="molecule type" value="Genomic_DNA"/>
</dbReference>
<accession>A0ABW3K557</accession>
<evidence type="ECO:0000256" key="1">
    <source>
        <dbReference type="SAM" id="MobiDB-lite"/>
    </source>
</evidence>
<evidence type="ECO:0000313" key="2">
    <source>
        <dbReference type="EMBL" id="MFD1001103.1"/>
    </source>
</evidence>